<dbReference type="AlphaFoldDB" id="A0A8H6SC85"/>
<evidence type="ECO:0000313" key="3">
    <source>
        <dbReference type="EMBL" id="KAF7296886.1"/>
    </source>
</evidence>
<keyword evidence="4" id="KW-1185">Reference proteome</keyword>
<keyword evidence="1" id="KW-0732">Signal</keyword>
<dbReference type="GeneID" id="59348349"/>
<protein>
    <recommendedName>
        <fullName evidence="2">DUF5648 domain-containing protein</fullName>
    </recommendedName>
</protein>
<accession>A0A8H6SC85</accession>
<sequence length="194" mass="20962">MKTSAFFALVVAAVGTLAASVALEEARDAPVEKRANCGSTITPIYRAYSASVQDHFYTTKASDATGASGYTTEGVAAAVFGTQQGDTLPLYRMYSSAAKDHFYTTDPVERDYFRTNNGYVLEGNAAFVYTTQICDSIPLYRLYAANVKDHLYTTSRYERDSALALGFLDQGIAAYVPGPGVINADIPWSTCNAH</sequence>
<reference evidence="3" key="1">
    <citation type="submission" date="2020-05" db="EMBL/GenBank/DDBJ databases">
        <title>Mycena genomes resolve the evolution of fungal bioluminescence.</title>
        <authorList>
            <person name="Tsai I.J."/>
        </authorList>
    </citation>
    <scope>NUCLEOTIDE SEQUENCE</scope>
    <source>
        <strain evidence="3">171206Taipei</strain>
    </source>
</reference>
<evidence type="ECO:0000313" key="4">
    <source>
        <dbReference type="Proteomes" id="UP000636479"/>
    </source>
</evidence>
<organism evidence="3 4">
    <name type="scientific">Mycena indigotica</name>
    <dbReference type="NCBI Taxonomy" id="2126181"/>
    <lineage>
        <taxon>Eukaryota</taxon>
        <taxon>Fungi</taxon>
        <taxon>Dikarya</taxon>
        <taxon>Basidiomycota</taxon>
        <taxon>Agaricomycotina</taxon>
        <taxon>Agaricomycetes</taxon>
        <taxon>Agaricomycetidae</taxon>
        <taxon>Agaricales</taxon>
        <taxon>Marasmiineae</taxon>
        <taxon>Mycenaceae</taxon>
        <taxon>Mycena</taxon>
    </lineage>
</organism>
<proteinExistence type="predicted"/>
<feature type="domain" description="DUF5648" evidence="2">
    <location>
        <begin position="43"/>
        <end position="176"/>
    </location>
</feature>
<dbReference type="EMBL" id="JACAZF010000008">
    <property type="protein sequence ID" value="KAF7296886.1"/>
    <property type="molecule type" value="Genomic_DNA"/>
</dbReference>
<feature type="signal peptide" evidence="1">
    <location>
        <begin position="1"/>
        <end position="18"/>
    </location>
</feature>
<dbReference type="InterPro" id="IPR043708">
    <property type="entry name" value="DUF5648"/>
</dbReference>
<comment type="caution">
    <text evidence="3">The sequence shown here is derived from an EMBL/GenBank/DDBJ whole genome shotgun (WGS) entry which is preliminary data.</text>
</comment>
<dbReference type="OrthoDB" id="9971254at2759"/>
<dbReference type="Proteomes" id="UP000636479">
    <property type="component" value="Unassembled WGS sequence"/>
</dbReference>
<evidence type="ECO:0000256" key="1">
    <source>
        <dbReference type="SAM" id="SignalP"/>
    </source>
</evidence>
<dbReference type="RefSeq" id="XP_037217245.1">
    <property type="nucleotide sequence ID" value="XM_037365833.1"/>
</dbReference>
<gene>
    <name evidence="3" type="ORF">MIND_00920400</name>
</gene>
<feature type="chain" id="PRO_5034365386" description="DUF5648 domain-containing protein" evidence="1">
    <location>
        <begin position="19"/>
        <end position="194"/>
    </location>
</feature>
<dbReference type="Pfam" id="PF18885">
    <property type="entry name" value="DUF5648"/>
    <property type="match status" value="1"/>
</dbReference>
<name>A0A8H6SC85_9AGAR</name>
<evidence type="ECO:0000259" key="2">
    <source>
        <dbReference type="Pfam" id="PF18885"/>
    </source>
</evidence>